<proteinExistence type="predicted"/>
<evidence type="ECO:0000259" key="3">
    <source>
        <dbReference type="Pfam" id="PF08332"/>
    </source>
</evidence>
<feature type="transmembrane region" description="Helical" evidence="2">
    <location>
        <begin position="20"/>
        <end position="43"/>
    </location>
</feature>
<evidence type="ECO:0000313" key="5">
    <source>
        <dbReference type="Proteomes" id="UP001331761"/>
    </source>
</evidence>
<feature type="region of interest" description="Disordered" evidence="1">
    <location>
        <begin position="54"/>
        <end position="139"/>
    </location>
</feature>
<dbReference type="Gene3D" id="3.10.450.50">
    <property type="match status" value="1"/>
</dbReference>
<keyword evidence="2" id="KW-1133">Transmembrane helix</keyword>
<dbReference type="AlphaFoldDB" id="A0AAN8FQG5"/>
<keyword evidence="2" id="KW-0472">Membrane</keyword>
<evidence type="ECO:0000256" key="2">
    <source>
        <dbReference type="SAM" id="Phobius"/>
    </source>
</evidence>
<comment type="caution">
    <text evidence="4">The sequence shown here is derived from an EMBL/GenBank/DDBJ whole genome shotgun (WGS) entry which is preliminary data.</text>
</comment>
<name>A0AAN8FQG5_TRICO</name>
<reference evidence="4 5" key="1">
    <citation type="submission" date="2019-10" db="EMBL/GenBank/DDBJ databases">
        <title>Assembly and Annotation for the nematode Trichostrongylus colubriformis.</title>
        <authorList>
            <person name="Martin J."/>
        </authorList>
    </citation>
    <scope>NUCLEOTIDE SEQUENCE [LARGE SCALE GENOMIC DNA]</scope>
    <source>
        <strain evidence="4">G859</strain>
        <tissue evidence="4">Whole worm</tissue>
    </source>
</reference>
<keyword evidence="2" id="KW-0812">Transmembrane</keyword>
<gene>
    <name evidence="4" type="ORF">GCK32_012744</name>
</gene>
<organism evidence="4 5">
    <name type="scientific">Trichostrongylus colubriformis</name>
    <name type="common">Black scour worm</name>
    <dbReference type="NCBI Taxonomy" id="6319"/>
    <lineage>
        <taxon>Eukaryota</taxon>
        <taxon>Metazoa</taxon>
        <taxon>Ecdysozoa</taxon>
        <taxon>Nematoda</taxon>
        <taxon>Chromadorea</taxon>
        <taxon>Rhabditida</taxon>
        <taxon>Rhabditina</taxon>
        <taxon>Rhabditomorpha</taxon>
        <taxon>Strongyloidea</taxon>
        <taxon>Trichostrongylidae</taxon>
        <taxon>Trichostrongylus</taxon>
    </lineage>
</organism>
<protein>
    <recommendedName>
        <fullName evidence="3">Calcium/calmodulin-dependent protein kinase II association-domain domain-containing protein</fullName>
    </recommendedName>
</protein>
<dbReference type="InterPro" id="IPR032710">
    <property type="entry name" value="NTF2-like_dom_sf"/>
</dbReference>
<dbReference type="GO" id="GO:0004683">
    <property type="term" value="F:calcium/calmodulin-dependent protein kinase activity"/>
    <property type="evidence" value="ECO:0007669"/>
    <property type="project" value="InterPro"/>
</dbReference>
<evidence type="ECO:0000256" key="1">
    <source>
        <dbReference type="SAM" id="MobiDB-lite"/>
    </source>
</evidence>
<dbReference type="Pfam" id="PF08332">
    <property type="entry name" value="CaMKII_AD"/>
    <property type="match status" value="1"/>
</dbReference>
<dbReference type="Proteomes" id="UP001331761">
    <property type="component" value="Unassembled WGS sequence"/>
</dbReference>
<feature type="compositionally biased region" description="Polar residues" evidence="1">
    <location>
        <begin position="129"/>
        <end position="139"/>
    </location>
</feature>
<dbReference type="SUPFAM" id="SSF54427">
    <property type="entry name" value="NTF2-like"/>
    <property type="match status" value="1"/>
</dbReference>
<dbReference type="FunFam" id="3.10.450.50:FF:000009">
    <property type="entry name" value="Calcium/calmodulin-dependent protein kinase type II"/>
    <property type="match status" value="1"/>
</dbReference>
<dbReference type="GO" id="GO:0005516">
    <property type="term" value="F:calmodulin binding"/>
    <property type="evidence" value="ECO:0007669"/>
    <property type="project" value="InterPro"/>
</dbReference>
<dbReference type="InterPro" id="IPR013543">
    <property type="entry name" value="Ca/CaM-dep_prot_kinase-assoc"/>
</dbReference>
<feature type="domain" description="Calcium/calmodulin-dependent protein kinase II association-domain" evidence="3">
    <location>
        <begin position="141"/>
        <end position="249"/>
    </location>
</feature>
<evidence type="ECO:0000313" key="4">
    <source>
        <dbReference type="EMBL" id="KAK5974410.1"/>
    </source>
</evidence>
<accession>A0AAN8FQG5</accession>
<sequence length="323" mass="36252">MESIKWPSEVLPGRLLGDGLLAQFLPEYWGIWLLFAIVVYFYITRPLPPRHECRQHPSLDNSPELELTPPPPTPTPCESRNLLNKKEGGPPSTIKESSESSQTLDDNESDKGGGQLKHENTVVRADGTATKSVPSSSLSAQKQEIVRVTQQLLDAISCKDFDVYTKLCDPAMTCFEPEALGNLIEGVEFHRFYFDYGNNNPRKGQLHTTMLNPNVHVMGEEGACIAYVRLTQFMDRNGEARTRQSQESRWSAWKFMFGTGGVLSSLRSLFLLHRLHKGDTMCCTAASTRNQHQLGTFLQDIPYFVEEIDNIGGYVSSVFVCFP</sequence>
<keyword evidence="5" id="KW-1185">Reference proteome</keyword>
<dbReference type="EMBL" id="WIXE01014283">
    <property type="protein sequence ID" value="KAK5974410.1"/>
    <property type="molecule type" value="Genomic_DNA"/>
</dbReference>